<evidence type="ECO:0000313" key="1">
    <source>
        <dbReference type="EMBL" id="HHY27191.1"/>
    </source>
</evidence>
<dbReference type="Proteomes" id="UP000553059">
    <property type="component" value="Unassembled WGS sequence"/>
</dbReference>
<proteinExistence type="predicted"/>
<gene>
    <name evidence="1" type="ORF">GX523_10710</name>
</gene>
<comment type="caution">
    <text evidence="1">The sequence shown here is derived from an EMBL/GenBank/DDBJ whole genome shotgun (WGS) entry which is preliminary data.</text>
</comment>
<accession>A0A7C6Z4S2</accession>
<protein>
    <submittedName>
        <fullName evidence="1">Uncharacterized protein</fullName>
    </submittedName>
</protein>
<sequence length="250" mass="27682">MSTAVTTTQAQQLILAGIDTTGLTEAEVQELAVVMGQNFEESRDGINFRPQRYKINKDAQVFVDPFGNSIDELKAIVLFKQKTRGLWEEGNTTPLCSSFDGIMGTDENGNSRRCAECPQNAWGSGKEGRGKACKEMRRMFLLTPDNALPIQISFPPTSIGAIDNFFSARLTNRISDIARQVKFSLAPTTNNGYKFALAILKNGDDVPPKQILEVNKLRQKFVDGWKNIAIDDEDYMQDAVEGAGDDSEPY</sequence>
<organism evidence="1 2">
    <name type="scientific">Desulfitobacterium dehalogenans</name>
    <dbReference type="NCBI Taxonomy" id="36854"/>
    <lineage>
        <taxon>Bacteria</taxon>
        <taxon>Bacillati</taxon>
        <taxon>Bacillota</taxon>
        <taxon>Clostridia</taxon>
        <taxon>Eubacteriales</taxon>
        <taxon>Desulfitobacteriaceae</taxon>
        <taxon>Desulfitobacterium</taxon>
    </lineage>
</organism>
<reference evidence="1 2" key="1">
    <citation type="journal article" date="2020" name="Biotechnol. Biofuels">
        <title>New insights from the biogas microbiome by comprehensive genome-resolved metagenomics of nearly 1600 species originating from multiple anaerobic digesters.</title>
        <authorList>
            <person name="Campanaro S."/>
            <person name="Treu L."/>
            <person name="Rodriguez-R L.M."/>
            <person name="Kovalovszki A."/>
            <person name="Ziels R.M."/>
            <person name="Maus I."/>
            <person name="Zhu X."/>
            <person name="Kougias P.G."/>
            <person name="Basile A."/>
            <person name="Luo G."/>
            <person name="Schluter A."/>
            <person name="Konstantinidis K.T."/>
            <person name="Angelidaki I."/>
        </authorList>
    </citation>
    <scope>NUCLEOTIDE SEQUENCE [LARGE SCALE GENOMIC DNA]</scope>
    <source>
        <strain evidence="1">AS05jafATM_4</strain>
    </source>
</reference>
<dbReference type="AlphaFoldDB" id="A0A7C6Z4S2"/>
<evidence type="ECO:0000313" key="2">
    <source>
        <dbReference type="Proteomes" id="UP000553059"/>
    </source>
</evidence>
<name>A0A7C6Z4S2_9FIRM</name>
<dbReference type="EMBL" id="DUTF01000241">
    <property type="protein sequence ID" value="HHY27191.1"/>
    <property type="molecule type" value="Genomic_DNA"/>
</dbReference>